<dbReference type="GO" id="GO:0098553">
    <property type="term" value="C:lumenal side of endoplasmic reticulum membrane"/>
    <property type="evidence" value="ECO:0007669"/>
    <property type="project" value="TreeGrafter"/>
</dbReference>
<comment type="similarity">
    <text evidence="2">Belongs to the peptidase A22B family.</text>
</comment>
<dbReference type="SMART" id="SM00730">
    <property type="entry name" value="PSN"/>
    <property type="match status" value="1"/>
</dbReference>
<feature type="transmembrane region" description="Helical" evidence="8">
    <location>
        <begin position="605"/>
        <end position="627"/>
    </location>
</feature>
<keyword evidence="3 8" id="KW-0812">Transmembrane</keyword>
<protein>
    <submittedName>
        <fullName evidence="11">Signal peptide peptidase-like 2B</fullName>
    </submittedName>
</protein>
<reference evidence="11 12" key="1">
    <citation type="journal article" date="2021" name="Sci. Rep.">
        <title>The genome of the diatom Chaetoceros tenuissimus carries an ancient integrated fragment of an extant virus.</title>
        <authorList>
            <person name="Hongo Y."/>
            <person name="Kimura K."/>
            <person name="Takaki Y."/>
            <person name="Yoshida Y."/>
            <person name="Baba S."/>
            <person name="Kobayashi G."/>
            <person name="Nagasaki K."/>
            <person name="Hano T."/>
            <person name="Tomaru Y."/>
        </authorList>
    </citation>
    <scope>NUCLEOTIDE SEQUENCE [LARGE SCALE GENOMIC DNA]</scope>
    <source>
        <strain evidence="11 12">NIES-3715</strain>
    </source>
</reference>
<evidence type="ECO:0000256" key="9">
    <source>
        <dbReference type="SAM" id="SignalP"/>
    </source>
</evidence>
<dbReference type="PANTHER" id="PTHR12174">
    <property type="entry name" value="SIGNAL PEPTIDE PEPTIDASE"/>
    <property type="match status" value="1"/>
</dbReference>
<keyword evidence="12" id="KW-1185">Reference proteome</keyword>
<keyword evidence="4" id="KW-0967">Endosome</keyword>
<evidence type="ECO:0000313" key="12">
    <source>
        <dbReference type="Proteomes" id="UP001054902"/>
    </source>
</evidence>
<accession>A0AAD3H7V1</accession>
<dbReference type="Gene3D" id="3.50.30.30">
    <property type="match status" value="1"/>
</dbReference>
<evidence type="ECO:0000256" key="7">
    <source>
        <dbReference type="ARBA" id="ARBA00023136"/>
    </source>
</evidence>
<gene>
    <name evidence="11" type="ORF">CTEN210_09640</name>
</gene>
<sequence length="701" mass="78301">MTRLRVQPSWHRQIIITLLVLLQTVHAITPTAVIDLYSNQEKIHSIYTSTAAFGVTLPFGKPNVPSAPIVLAPENNPYLCQPVQENLSSTDPKIILVKRGQCSFKQKAQNAQQLRAIHVIVYDTLATKYDSVENEIVYPTATIDYECNNGNAFIPALELYMDATAYDDQNNELLSGSDDNLCALYHDAENDDLFEKTCSSQRCVLTGNTDSTQNLVQACCAWDIYMVLGDDASITEDIDISSSFLTMEKGKELLDLLESQENITATVYLRYYPKVNASSVLICILGTFVTWLAAWINAKSYRDLSKKLENPSSNVQNETRQVTRPIAETQAQHSPQNENQDETLVLKPIHAVVFVIVSSATLLILFFTKLYAVVTVFYVIGGSVSMGTILINPLLSRIFKRSATLTKSIMQKDGWFSITLINIISFAIAVALGSIWLWIRFSKVNPETQTFYWTVQDLMGACMCIEFLKVVRLNNIKVATILLIAAFIYDIFFVFITPYLFGGESVMMTVATGGVTSEQDPYHCEKYPSDKGCNTVPLPMLFAIPRIGDYMGGLSMLGLGDIILPGLICCFCARLDTAKRLVVAFSRTDRNESSEKRKGRLFDGYLYKVIIAYAMGLILANLGVYLMKKGQPALMYIVPLTLAIVAINARVNEELKALWTGPEQLKEADTILEGLQRKPVRNESQPQQNDLEENIELRNVL</sequence>
<dbReference type="GO" id="GO:0010008">
    <property type="term" value="C:endosome membrane"/>
    <property type="evidence" value="ECO:0007669"/>
    <property type="project" value="UniProtKB-SubCell"/>
</dbReference>
<evidence type="ECO:0000313" key="11">
    <source>
        <dbReference type="EMBL" id="GFH53164.1"/>
    </source>
</evidence>
<dbReference type="GO" id="GO:0030660">
    <property type="term" value="C:Golgi-associated vesicle membrane"/>
    <property type="evidence" value="ECO:0007669"/>
    <property type="project" value="TreeGrafter"/>
</dbReference>
<feature type="chain" id="PRO_5042247644" evidence="9">
    <location>
        <begin position="28"/>
        <end position="701"/>
    </location>
</feature>
<feature type="transmembrane region" description="Helical" evidence="8">
    <location>
        <begin position="349"/>
        <end position="367"/>
    </location>
</feature>
<dbReference type="InterPro" id="IPR046450">
    <property type="entry name" value="PA_dom_sf"/>
</dbReference>
<feature type="transmembrane region" description="Helical" evidence="8">
    <location>
        <begin position="478"/>
        <end position="501"/>
    </location>
</feature>
<feature type="transmembrane region" description="Helical" evidence="8">
    <location>
        <begin position="415"/>
        <end position="439"/>
    </location>
</feature>
<evidence type="ECO:0000256" key="8">
    <source>
        <dbReference type="SAM" id="Phobius"/>
    </source>
</evidence>
<feature type="signal peptide" evidence="9">
    <location>
        <begin position="1"/>
        <end position="27"/>
    </location>
</feature>
<feature type="transmembrane region" description="Helical" evidence="8">
    <location>
        <begin position="451"/>
        <end position="471"/>
    </location>
</feature>
<organism evidence="11 12">
    <name type="scientific">Chaetoceros tenuissimus</name>
    <dbReference type="NCBI Taxonomy" id="426638"/>
    <lineage>
        <taxon>Eukaryota</taxon>
        <taxon>Sar</taxon>
        <taxon>Stramenopiles</taxon>
        <taxon>Ochrophyta</taxon>
        <taxon>Bacillariophyta</taxon>
        <taxon>Coscinodiscophyceae</taxon>
        <taxon>Chaetocerotophycidae</taxon>
        <taxon>Chaetocerotales</taxon>
        <taxon>Chaetocerotaceae</taxon>
        <taxon>Chaetoceros</taxon>
    </lineage>
</organism>
<keyword evidence="7 8" id="KW-0472">Membrane</keyword>
<feature type="transmembrane region" description="Helical" evidence="8">
    <location>
        <begin position="550"/>
        <end position="573"/>
    </location>
</feature>
<dbReference type="AlphaFoldDB" id="A0AAD3H7V1"/>
<dbReference type="SUPFAM" id="SSF52025">
    <property type="entry name" value="PA domain"/>
    <property type="match status" value="1"/>
</dbReference>
<dbReference type="Pfam" id="PF02225">
    <property type="entry name" value="PA"/>
    <property type="match status" value="1"/>
</dbReference>
<evidence type="ECO:0000256" key="6">
    <source>
        <dbReference type="ARBA" id="ARBA00022989"/>
    </source>
</evidence>
<feature type="transmembrane region" description="Helical" evidence="8">
    <location>
        <begin position="373"/>
        <end position="395"/>
    </location>
</feature>
<dbReference type="InterPro" id="IPR006639">
    <property type="entry name" value="Preselin/SPP"/>
</dbReference>
<feature type="transmembrane region" description="Helical" evidence="8">
    <location>
        <begin position="277"/>
        <end position="298"/>
    </location>
</feature>
<keyword evidence="9" id="KW-0732">Signal</keyword>
<evidence type="ECO:0000256" key="3">
    <source>
        <dbReference type="ARBA" id="ARBA00022692"/>
    </source>
</evidence>
<dbReference type="Proteomes" id="UP001054902">
    <property type="component" value="Unassembled WGS sequence"/>
</dbReference>
<dbReference type="CDD" id="cd00538">
    <property type="entry name" value="PA"/>
    <property type="match status" value="1"/>
</dbReference>
<dbReference type="GO" id="GO:0042500">
    <property type="term" value="F:aspartic endopeptidase activity, intramembrane cleaving"/>
    <property type="evidence" value="ECO:0007669"/>
    <property type="project" value="InterPro"/>
</dbReference>
<evidence type="ECO:0000256" key="4">
    <source>
        <dbReference type="ARBA" id="ARBA00022753"/>
    </source>
</evidence>
<dbReference type="Pfam" id="PF04258">
    <property type="entry name" value="Peptidase_A22B"/>
    <property type="match status" value="1"/>
</dbReference>
<proteinExistence type="inferred from homology"/>
<name>A0AAD3H7V1_9STRA</name>
<evidence type="ECO:0000256" key="2">
    <source>
        <dbReference type="ARBA" id="ARBA00006859"/>
    </source>
</evidence>
<dbReference type="InterPro" id="IPR003137">
    <property type="entry name" value="PA_domain"/>
</dbReference>
<dbReference type="InterPro" id="IPR007369">
    <property type="entry name" value="Peptidase_A22B_SPP"/>
</dbReference>
<dbReference type="GO" id="GO:0098554">
    <property type="term" value="C:cytoplasmic side of endoplasmic reticulum membrane"/>
    <property type="evidence" value="ECO:0007669"/>
    <property type="project" value="TreeGrafter"/>
</dbReference>
<keyword evidence="5" id="KW-0378">Hydrolase</keyword>
<feature type="domain" description="PA" evidence="10">
    <location>
        <begin position="67"/>
        <end position="146"/>
    </location>
</feature>
<keyword evidence="6 8" id="KW-1133">Transmembrane helix</keyword>
<feature type="transmembrane region" description="Helical" evidence="8">
    <location>
        <begin position="633"/>
        <end position="651"/>
    </location>
</feature>
<dbReference type="GO" id="GO:0033619">
    <property type="term" value="P:membrane protein proteolysis"/>
    <property type="evidence" value="ECO:0007669"/>
    <property type="project" value="TreeGrafter"/>
</dbReference>
<evidence type="ECO:0000259" key="10">
    <source>
        <dbReference type="Pfam" id="PF02225"/>
    </source>
</evidence>
<evidence type="ECO:0000256" key="5">
    <source>
        <dbReference type="ARBA" id="ARBA00022801"/>
    </source>
</evidence>
<dbReference type="GO" id="GO:0005765">
    <property type="term" value="C:lysosomal membrane"/>
    <property type="evidence" value="ECO:0007669"/>
    <property type="project" value="TreeGrafter"/>
</dbReference>
<evidence type="ECO:0000256" key="1">
    <source>
        <dbReference type="ARBA" id="ARBA00004337"/>
    </source>
</evidence>
<comment type="subcellular location">
    <subcellularLocation>
        <location evidence="1">Endosome membrane</location>
        <topology evidence="1">Multi-pass membrane protein</topology>
    </subcellularLocation>
</comment>
<comment type="caution">
    <text evidence="11">The sequence shown here is derived from an EMBL/GenBank/DDBJ whole genome shotgun (WGS) entry which is preliminary data.</text>
</comment>
<dbReference type="EMBL" id="BLLK01000046">
    <property type="protein sequence ID" value="GFH53164.1"/>
    <property type="molecule type" value="Genomic_DNA"/>
</dbReference>
<dbReference type="PANTHER" id="PTHR12174:SF75">
    <property type="entry name" value="SIGNAL PEPTIDE PEPTIDASE-LIKE 2"/>
    <property type="match status" value="1"/>
</dbReference>